<evidence type="ECO:0000259" key="8">
    <source>
        <dbReference type="PROSITE" id="PS50261"/>
    </source>
</evidence>
<feature type="compositionally biased region" description="Low complexity" evidence="5">
    <location>
        <begin position="62"/>
        <end position="78"/>
    </location>
</feature>
<dbReference type="PANTHER" id="PTHR45902:SF1">
    <property type="entry name" value="LATROPHILIN RECEPTOR-LIKE PROTEIN A"/>
    <property type="match status" value="1"/>
</dbReference>
<dbReference type="CDD" id="cd15039">
    <property type="entry name" value="7tmB3_Methuselah-like"/>
    <property type="match status" value="1"/>
</dbReference>
<feature type="compositionally biased region" description="Polar residues" evidence="5">
    <location>
        <begin position="36"/>
        <end position="55"/>
    </location>
</feature>
<name>A0ABD0K0D5_9CAEN</name>
<keyword evidence="2 6" id="KW-0812">Transmembrane</keyword>
<feature type="transmembrane region" description="Helical" evidence="6">
    <location>
        <begin position="1182"/>
        <end position="1204"/>
    </location>
</feature>
<dbReference type="Proteomes" id="UP001519460">
    <property type="component" value="Unassembled WGS sequence"/>
</dbReference>
<feature type="transmembrane region" description="Helical" evidence="6">
    <location>
        <begin position="1273"/>
        <end position="1292"/>
    </location>
</feature>
<dbReference type="PROSITE" id="PS50261">
    <property type="entry name" value="G_PROTEIN_RECEP_F2_4"/>
    <property type="match status" value="1"/>
</dbReference>
<dbReference type="Pfam" id="PF00002">
    <property type="entry name" value="7tm_2"/>
    <property type="match status" value="1"/>
</dbReference>
<comment type="subcellular location">
    <subcellularLocation>
        <location evidence="1">Membrane</location>
        <topology evidence="1">Multi-pass membrane protein</topology>
    </subcellularLocation>
</comment>
<feature type="transmembrane region" description="Helical" evidence="6">
    <location>
        <begin position="1224"/>
        <end position="1252"/>
    </location>
</feature>
<feature type="transmembrane region" description="Helical" evidence="6">
    <location>
        <begin position="1072"/>
        <end position="1093"/>
    </location>
</feature>
<dbReference type="SUPFAM" id="SSF90188">
    <property type="entry name" value="Somatomedin B domain"/>
    <property type="match status" value="1"/>
</dbReference>
<keyword evidence="10" id="KW-1185">Reference proteome</keyword>
<evidence type="ECO:0000256" key="1">
    <source>
        <dbReference type="ARBA" id="ARBA00004141"/>
    </source>
</evidence>
<feature type="domain" description="G-protein coupled receptors family 2 profile 2" evidence="8">
    <location>
        <begin position="1069"/>
        <end position="1328"/>
    </location>
</feature>
<evidence type="ECO:0000256" key="4">
    <source>
        <dbReference type="ARBA" id="ARBA00023136"/>
    </source>
</evidence>
<dbReference type="EMBL" id="JACVVK020000284">
    <property type="protein sequence ID" value="KAK7480268.1"/>
    <property type="molecule type" value="Genomic_DNA"/>
</dbReference>
<keyword evidence="3 6" id="KW-1133">Transmembrane helix</keyword>
<feature type="signal peptide" evidence="7">
    <location>
        <begin position="1"/>
        <end position="22"/>
    </location>
</feature>
<keyword evidence="7" id="KW-0732">Signal</keyword>
<evidence type="ECO:0000256" key="6">
    <source>
        <dbReference type="SAM" id="Phobius"/>
    </source>
</evidence>
<accession>A0ABD0K0D5</accession>
<evidence type="ECO:0000313" key="9">
    <source>
        <dbReference type="EMBL" id="KAK7480268.1"/>
    </source>
</evidence>
<feature type="compositionally biased region" description="Basic and acidic residues" evidence="5">
    <location>
        <begin position="122"/>
        <end position="143"/>
    </location>
</feature>
<feature type="transmembrane region" description="Helical" evidence="6">
    <location>
        <begin position="1304"/>
        <end position="1325"/>
    </location>
</feature>
<keyword evidence="4 6" id="KW-0472">Membrane</keyword>
<reference evidence="9 10" key="1">
    <citation type="journal article" date="2023" name="Sci. Data">
        <title>Genome assembly of the Korean intertidal mud-creeper Batillaria attramentaria.</title>
        <authorList>
            <person name="Patra A.K."/>
            <person name="Ho P.T."/>
            <person name="Jun S."/>
            <person name="Lee S.J."/>
            <person name="Kim Y."/>
            <person name="Won Y.J."/>
        </authorList>
    </citation>
    <scope>NUCLEOTIDE SEQUENCE [LARGE SCALE GENOMIC DNA]</scope>
    <source>
        <strain evidence="9">Wonlab-2016</strain>
    </source>
</reference>
<evidence type="ECO:0000256" key="5">
    <source>
        <dbReference type="SAM" id="MobiDB-lite"/>
    </source>
</evidence>
<feature type="transmembrane region" description="Helical" evidence="6">
    <location>
        <begin position="1105"/>
        <end position="1123"/>
    </location>
</feature>
<evidence type="ECO:0000313" key="10">
    <source>
        <dbReference type="Proteomes" id="UP001519460"/>
    </source>
</evidence>
<protein>
    <recommendedName>
        <fullName evidence="8">G-protein coupled receptors family 2 profile 2 domain-containing protein</fullName>
    </recommendedName>
</protein>
<dbReference type="Gene3D" id="1.20.1070.10">
    <property type="entry name" value="Rhodopsin 7-helix transmembrane proteins"/>
    <property type="match status" value="1"/>
</dbReference>
<evidence type="ECO:0000256" key="2">
    <source>
        <dbReference type="ARBA" id="ARBA00022692"/>
    </source>
</evidence>
<feature type="compositionally biased region" description="Polar residues" evidence="5">
    <location>
        <begin position="165"/>
        <end position="362"/>
    </location>
</feature>
<dbReference type="InterPro" id="IPR036024">
    <property type="entry name" value="Somatomedin_B-like_dom_sf"/>
</dbReference>
<proteinExistence type="predicted"/>
<organism evidence="9 10">
    <name type="scientific">Batillaria attramentaria</name>
    <dbReference type="NCBI Taxonomy" id="370345"/>
    <lineage>
        <taxon>Eukaryota</taxon>
        <taxon>Metazoa</taxon>
        <taxon>Spiralia</taxon>
        <taxon>Lophotrochozoa</taxon>
        <taxon>Mollusca</taxon>
        <taxon>Gastropoda</taxon>
        <taxon>Caenogastropoda</taxon>
        <taxon>Sorbeoconcha</taxon>
        <taxon>Cerithioidea</taxon>
        <taxon>Batillariidae</taxon>
        <taxon>Batillaria</taxon>
    </lineage>
</organism>
<evidence type="ECO:0000256" key="3">
    <source>
        <dbReference type="ARBA" id="ARBA00022989"/>
    </source>
</evidence>
<feature type="transmembrane region" description="Helical" evidence="6">
    <location>
        <begin position="1135"/>
        <end position="1161"/>
    </location>
</feature>
<dbReference type="InterPro" id="IPR000832">
    <property type="entry name" value="GPCR_2_secretin-like"/>
</dbReference>
<feature type="compositionally biased region" description="Polar residues" evidence="5">
    <location>
        <begin position="109"/>
        <end position="120"/>
    </location>
</feature>
<feature type="region of interest" description="Disordered" evidence="5">
    <location>
        <begin position="25"/>
        <end position="386"/>
    </location>
</feature>
<feature type="compositionally biased region" description="Polar residues" evidence="5">
    <location>
        <begin position="370"/>
        <end position="383"/>
    </location>
</feature>
<feature type="chain" id="PRO_5044780947" description="G-protein coupled receptors family 2 profile 2 domain-containing protein" evidence="7">
    <location>
        <begin position="23"/>
        <end position="1372"/>
    </location>
</feature>
<dbReference type="InterPro" id="IPR017981">
    <property type="entry name" value="GPCR_2-like_7TM"/>
</dbReference>
<evidence type="ECO:0000256" key="7">
    <source>
        <dbReference type="SAM" id="SignalP"/>
    </source>
</evidence>
<sequence>MALSLIIWVLLCAVFLEKPAVTMPPDRTATDPDGQIEQNSTHTADTTVSQQNDNSISKKDNSPTSITTTTETSETPEGGESESKTSFLNPSTDRVDVNTLTTDDDPSDANRTASSNTTEDGTPERQSRDSKGSFLKHSTDRENVNSLPTDAKPTEEDRTAASDISGRTSESQSFPSASDNTSDSQPPQFANSNTSDSQPSHFANGSTSDSQSSKFANGSTSDSQPSQFANGSRSDSQTFQFANGSTSNSQPSQFARDNTSDSQVSQFANGSTSDSQPSQFANGSTSDSQSTKLASGSTSDSQSSKFANGSTSDSQSSQFANGSTSDSQPSPFANDSTFLSANGSTFDSQSIQSTMQNPSTEPNPLASETGFPTTEPQSDTPADSYSMVPVPQCPTRCSRRWLSDMFKFKTIHSCTSPRNFSLATTAHFHSPQRCFCDSMCLLLGDCCYDYFTKYLGTTDVQEISMFVDAYLNSDDIDRDFRLLIHYGRCVSAGERLPSTLMIAVCPEDFPDQLVREKCENTSMAAPFNIPVTHRWSKDTVFSSIFCSRCHGVKDTDVELWRTEHVCEDVTNDELQNMDAMELKRTIRNCKMDVLGPPTIPLHARYRMCNDRGVKETILNRDLKLRTNHSTPKEELEFWCQTYVRPVEDNTTTKYVNPHCLFLSRLEKEHLEVTDEALHEDDLLCSTLEREVLLGGGLPVIPTFSDLFSLSDAVHPVTPITEKLLVLNHGQCSQNEVFDRYLQKCHKIHCSSGLKLTNGSCHWVDDFLVDHRTQMLPNGSETFKVHFVLEDEDSIDGNAFLQAVQVCLADVDLDQDFPEVVHQLEFRLVDEANLAVTRYHSERTHGASDELTESAASVITATCLHHAARISRIVDTVGGGNFGDKPALTVAAVSIPAVEVSFRSTSALDLVFRVATVMASEFKSCAHTVPASIYLTNAADLQNLRCPLGEERVLSDVDVVYAEKEASLDVVLNGTHRYFELSYVPYVQKLTGLIPSTADHATVCVPPDCVLVQYPIEDANILRDVLQDLAALLQVDERYLWEHNDTYYVCASHAHALRHEHVQGDLDNLGDELSSYGLLFSNICLALTFLLYATLKQLRNQHGQKIVCMTGTFLCAEVSLWFSNMAGDVGCQVAAVFMHFFFLSAFLWMSVVSFDFAHTFACSVPTSSSHLHCCSSRLVKEAAVCYIGPGLLVLGFVGVHLNPALTGYIHYGRTANQSCWLTTDIAIVIGILLPVGVSLVFNLGCFVVTLVSIERKRMRKTPLNAGRKENGRGGCFHGLLYLKLSFIMGLPWLLSYLAETLQIEWIMFLVAVCNSLQGVVVFLVFVCNRNVYRIIRATWTSWRMRSGKGRSMYRIELHDTGVPAKRDSENRRY</sequence>
<gene>
    <name evidence="9" type="ORF">BaRGS_00028436</name>
</gene>
<dbReference type="PANTHER" id="PTHR45902">
    <property type="entry name" value="LATROPHILIN RECEPTOR-LIKE PROTEIN A"/>
    <property type="match status" value="1"/>
</dbReference>
<comment type="caution">
    <text evidence="9">The sequence shown here is derived from an EMBL/GenBank/DDBJ whole genome shotgun (WGS) entry which is preliminary data.</text>
</comment>
<dbReference type="InterPro" id="IPR053231">
    <property type="entry name" value="GPCR_LN-TM7"/>
</dbReference>
<dbReference type="GO" id="GO:0016020">
    <property type="term" value="C:membrane"/>
    <property type="evidence" value="ECO:0007669"/>
    <property type="project" value="UniProtKB-SubCell"/>
</dbReference>